<feature type="modified residue" description="4-aspartylphosphate" evidence="5">
    <location>
        <position position="53"/>
    </location>
</feature>
<keyword evidence="9" id="KW-1185">Reference proteome</keyword>
<dbReference type="SMART" id="SM00448">
    <property type="entry name" value="REC"/>
    <property type="match status" value="1"/>
</dbReference>
<dbReference type="InterPro" id="IPR001789">
    <property type="entry name" value="Sig_transdc_resp-reg_receiver"/>
</dbReference>
<feature type="domain" description="HTH araC/xylS-type" evidence="6">
    <location>
        <begin position="152"/>
        <end position="251"/>
    </location>
</feature>
<evidence type="ECO:0000256" key="2">
    <source>
        <dbReference type="ARBA" id="ARBA00023015"/>
    </source>
</evidence>
<evidence type="ECO:0000256" key="3">
    <source>
        <dbReference type="ARBA" id="ARBA00023125"/>
    </source>
</evidence>
<comment type="caution">
    <text evidence="8">The sequence shown here is derived from an EMBL/GenBank/DDBJ whole genome shotgun (WGS) entry which is preliminary data.</text>
</comment>
<keyword evidence="4" id="KW-0804">Transcription</keyword>
<keyword evidence="3" id="KW-0238">DNA-binding</keyword>
<dbReference type="InterPro" id="IPR020449">
    <property type="entry name" value="Tscrpt_reg_AraC-type_HTH"/>
</dbReference>
<dbReference type="InterPro" id="IPR018062">
    <property type="entry name" value="HTH_AraC-typ_CS"/>
</dbReference>
<organism evidence="8 9">
    <name type="scientific">Chitinophaga hostae</name>
    <dbReference type="NCBI Taxonomy" id="2831022"/>
    <lineage>
        <taxon>Bacteria</taxon>
        <taxon>Pseudomonadati</taxon>
        <taxon>Bacteroidota</taxon>
        <taxon>Chitinophagia</taxon>
        <taxon>Chitinophagales</taxon>
        <taxon>Chitinophagaceae</taxon>
        <taxon>Chitinophaga</taxon>
    </lineage>
</organism>
<dbReference type="PANTHER" id="PTHR43547:SF2">
    <property type="entry name" value="HYBRID SIGNAL TRANSDUCTION HISTIDINE KINASE C"/>
    <property type="match status" value="1"/>
</dbReference>
<dbReference type="InterPro" id="IPR011006">
    <property type="entry name" value="CheY-like_superfamily"/>
</dbReference>
<dbReference type="Gene3D" id="1.10.10.60">
    <property type="entry name" value="Homeodomain-like"/>
    <property type="match status" value="1"/>
</dbReference>
<sequence length="266" mass="30359">MRDNKILIVEDCDEIRTLIRKQLETCYKVFESATGAVGWETALREQPDLIITDVEMPQMCGLELCRQLKTDERTSHIPVIMVTAGDTQEQQAKGLESGADIYLTKPFNIQVLRNYISNLLRLREMLRRSYSRKIFLEPLAIEVGSVEQNFIEEVMKVIEARLGKVNFNITGLARDMGMSKAAFYKKFNASTTISPGQLIKSMRLKKAAMLLSQEKGNITTIAWEVGFSERKYFSKEFKKRFGKSPSEYVAGVKNNTHTPVNFEILL</sequence>
<accession>A0ABS5IZQ2</accession>
<dbReference type="InterPro" id="IPR018060">
    <property type="entry name" value="HTH_AraC"/>
</dbReference>
<dbReference type="SUPFAM" id="SSF52172">
    <property type="entry name" value="CheY-like"/>
    <property type="match status" value="1"/>
</dbReference>
<dbReference type="SMART" id="SM00342">
    <property type="entry name" value="HTH_ARAC"/>
    <property type="match status" value="1"/>
</dbReference>
<dbReference type="Gene3D" id="3.40.50.2300">
    <property type="match status" value="1"/>
</dbReference>
<evidence type="ECO:0000313" key="9">
    <source>
        <dbReference type="Proteomes" id="UP000676386"/>
    </source>
</evidence>
<keyword evidence="1 5" id="KW-0597">Phosphoprotein</keyword>
<dbReference type="Proteomes" id="UP000676386">
    <property type="component" value="Unassembled WGS sequence"/>
</dbReference>
<evidence type="ECO:0000256" key="4">
    <source>
        <dbReference type="ARBA" id="ARBA00023163"/>
    </source>
</evidence>
<keyword evidence="2" id="KW-0805">Transcription regulation</keyword>
<evidence type="ECO:0000259" key="6">
    <source>
        <dbReference type="PROSITE" id="PS01124"/>
    </source>
</evidence>
<evidence type="ECO:0000256" key="5">
    <source>
        <dbReference type="PROSITE-ProRule" id="PRU00169"/>
    </source>
</evidence>
<gene>
    <name evidence="8" type="ORF">KE626_13450</name>
</gene>
<protein>
    <submittedName>
        <fullName evidence="8">Response regulator</fullName>
    </submittedName>
</protein>
<dbReference type="PROSITE" id="PS00041">
    <property type="entry name" value="HTH_ARAC_FAMILY_1"/>
    <property type="match status" value="1"/>
</dbReference>
<feature type="domain" description="Response regulatory" evidence="7">
    <location>
        <begin position="5"/>
        <end position="120"/>
    </location>
</feature>
<proteinExistence type="predicted"/>
<dbReference type="InterPro" id="IPR009057">
    <property type="entry name" value="Homeodomain-like_sf"/>
</dbReference>
<dbReference type="RefSeq" id="WP_211973420.1">
    <property type="nucleotide sequence ID" value="NZ_CBFHAM010000007.1"/>
</dbReference>
<dbReference type="Pfam" id="PF00072">
    <property type="entry name" value="Response_reg"/>
    <property type="match status" value="1"/>
</dbReference>
<dbReference type="SUPFAM" id="SSF46689">
    <property type="entry name" value="Homeodomain-like"/>
    <property type="match status" value="1"/>
</dbReference>
<dbReference type="Pfam" id="PF12833">
    <property type="entry name" value="HTH_18"/>
    <property type="match status" value="1"/>
</dbReference>
<dbReference type="PANTHER" id="PTHR43547">
    <property type="entry name" value="TWO-COMPONENT HISTIDINE KINASE"/>
    <property type="match status" value="1"/>
</dbReference>
<reference evidence="8 9" key="1">
    <citation type="submission" date="2021-04" db="EMBL/GenBank/DDBJ databases">
        <title>Chitinophaga sp. nov., isolated from the rhizosphere soil.</title>
        <authorList>
            <person name="He S."/>
        </authorList>
    </citation>
    <scope>NUCLEOTIDE SEQUENCE [LARGE SCALE GENOMIC DNA]</scope>
    <source>
        <strain evidence="8 9">2R12</strain>
    </source>
</reference>
<name>A0ABS5IZQ2_9BACT</name>
<evidence type="ECO:0000256" key="1">
    <source>
        <dbReference type="ARBA" id="ARBA00022553"/>
    </source>
</evidence>
<dbReference type="EMBL" id="JAGTXB010000005">
    <property type="protein sequence ID" value="MBS0028318.1"/>
    <property type="molecule type" value="Genomic_DNA"/>
</dbReference>
<dbReference type="PROSITE" id="PS50110">
    <property type="entry name" value="RESPONSE_REGULATORY"/>
    <property type="match status" value="1"/>
</dbReference>
<evidence type="ECO:0000313" key="8">
    <source>
        <dbReference type="EMBL" id="MBS0028318.1"/>
    </source>
</evidence>
<dbReference type="PROSITE" id="PS01124">
    <property type="entry name" value="HTH_ARAC_FAMILY_2"/>
    <property type="match status" value="1"/>
</dbReference>
<dbReference type="PRINTS" id="PR00032">
    <property type="entry name" value="HTHARAC"/>
</dbReference>
<evidence type="ECO:0000259" key="7">
    <source>
        <dbReference type="PROSITE" id="PS50110"/>
    </source>
</evidence>